<accession>A0AAN8S1U4</accession>
<reference evidence="4 7" key="1">
    <citation type="submission" date="2023-10" db="EMBL/GenBank/DDBJ databases">
        <title>Genomes of two closely related lineages of the louse Polyplax serrata with different host specificities.</title>
        <authorList>
            <person name="Martinu J."/>
            <person name="Tarabai H."/>
            <person name="Stefka J."/>
            <person name="Hypsa V."/>
        </authorList>
    </citation>
    <scope>NUCLEOTIDE SEQUENCE [LARGE SCALE GENOMIC DNA]</scope>
    <source>
        <strain evidence="5">98ZLc_SE</strain>
        <strain evidence="4">HR10_N</strain>
    </source>
</reference>
<dbReference type="GO" id="GO:0005634">
    <property type="term" value="C:nucleus"/>
    <property type="evidence" value="ECO:0007669"/>
    <property type="project" value="TreeGrafter"/>
</dbReference>
<sequence>MNSIGPNCTELKRTYDACFQNWFKNHFLKGETDDSMCRDQFQKYNECVRKAIKDQEIDMEQLEHEVLNTPEEKTKPAA</sequence>
<evidence type="ECO:0000256" key="2">
    <source>
        <dbReference type="ARBA" id="ARBA00023157"/>
    </source>
</evidence>
<dbReference type="Proteomes" id="UP001372834">
    <property type="component" value="Unassembled WGS sequence"/>
</dbReference>
<dbReference type="EMBL" id="JAWJWE010000038">
    <property type="protein sequence ID" value="KAK6623238.1"/>
    <property type="molecule type" value="Genomic_DNA"/>
</dbReference>
<dbReference type="Pfam" id="PF05254">
    <property type="entry name" value="UPF0203"/>
    <property type="match status" value="1"/>
</dbReference>
<evidence type="ECO:0008006" key="8">
    <source>
        <dbReference type="Google" id="ProtNLM"/>
    </source>
</evidence>
<dbReference type="GO" id="GO:0005758">
    <property type="term" value="C:mitochondrial intermembrane space"/>
    <property type="evidence" value="ECO:0007669"/>
    <property type="project" value="TreeGrafter"/>
</dbReference>
<dbReference type="InterPro" id="IPR007918">
    <property type="entry name" value="MDM35_apoptosis"/>
</dbReference>
<comment type="catalytic activity">
    <reaction evidence="3">
        <text>a 1,2-diacyl-sn-glycero-3-phosphate(in) = a 1,2-diacyl-sn-glycero-3-phosphate(out)</text>
        <dbReference type="Rhea" id="RHEA:36435"/>
        <dbReference type="ChEBI" id="CHEBI:58608"/>
    </reaction>
</comment>
<dbReference type="GO" id="GO:0005829">
    <property type="term" value="C:cytosol"/>
    <property type="evidence" value="ECO:0007669"/>
    <property type="project" value="TreeGrafter"/>
</dbReference>
<dbReference type="GO" id="GO:0045332">
    <property type="term" value="P:phospholipid translocation"/>
    <property type="evidence" value="ECO:0007669"/>
    <property type="project" value="TreeGrafter"/>
</dbReference>
<keyword evidence="6" id="KW-1185">Reference proteome</keyword>
<dbReference type="PANTHER" id="PTHR46403:SF1">
    <property type="entry name" value="TP53-REGULATED INHIBITOR OF APOPTOSIS 1"/>
    <property type="match status" value="1"/>
</dbReference>
<dbReference type="EMBL" id="JAWJWF010000005">
    <property type="protein sequence ID" value="KAK6631896.1"/>
    <property type="molecule type" value="Genomic_DNA"/>
</dbReference>
<comment type="caution">
    <text evidence="4">The sequence shown here is derived from an EMBL/GenBank/DDBJ whole genome shotgun (WGS) entry which is preliminary data.</text>
</comment>
<evidence type="ECO:0000313" key="4">
    <source>
        <dbReference type="EMBL" id="KAK6623238.1"/>
    </source>
</evidence>
<evidence type="ECO:0000313" key="7">
    <source>
        <dbReference type="Proteomes" id="UP001372834"/>
    </source>
</evidence>
<dbReference type="PANTHER" id="PTHR46403">
    <property type="entry name" value="TP53-REGULATED INHIBITOR OF APOPTOSIS 1"/>
    <property type="match status" value="1"/>
</dbReference>
<dbReference type="GO" id="GO:1990050">
    <property type="term" value="F:phosphatidic acid transfer activity"/>
    <property type="evidence" value="ECO:0007669"/>
    <property type="project" value="TreeGrafter"/>
</dbReference>
<evidence type="ECO:0000256" key="1">
    <source>
        <dbReference type="ARBA" id="ARBA00006196"/>
    </source>
</evidence>
<comment type="similarity">
    <text evidence="1">Belongs to the TRIAP1/MDM35 family.</text>
</comment>
<proteinExistence type="inferred from homology"/>
<name>A0AAN8S1U4_POLSC</name>
<evidence type="ECO:0000256" key="3">
    <source>
        <dbReference type="ARBA" id="ARBA00023706"/>
    </source>
</evidence>
<protein>
    <recommendedName>
        <fullName evidence="8">TP53-regulated inhibitor of apoptosis 1</fullName>
    </recommendedName>
</protein>
<evidence type="ECO:0000313" key="5">
    <source>
        <dbReference type="EMBL" id="KAK6631896.1"/>
    </source>
</evidence>
<keyword evidence="2" id="KW-1015">Disulfide bond</keyword>
<gene>
    <name evidence="4" type="ORF">RUM43_009090</name>
    <name evidence="5" type="ORF">RUM44_006926</name>
</gene>
<evidence type="ECO:0000313" key="6">
    <source>
        <dbReference type="Proteomes" id="UP001359485"/>
    </source>
</evidence>
<dbReference type="PROSITE" id="PS51808">
    <property type="entry name" value="CHCH"/>
    <property type="match status" value="1"/>
</dbReference>
<dbReference type="Proteomes" id="UP001359485">
    <property type="component" value="Unassembled WGS sequence"/>
</dbReference>
<organism evidence="4 7">
    <name type="scientific">Polyplax serrata</name>
    <name type="common">Common mouse louse</name>
    <dbReference type="NCBI Taxonomy" id="468196"/>
    <lineage>
        <taxon>Eukaryota</taxon>
        <taxon>Metazoa</taxon>
        <taxon>Ecdysozoa</taxon>
        <taxon>Arthropoda</taxon>
        <taxon>Hexapoda</taxon>
        <taxon>Insecta</taxon>
        <taxon>Pterygota</taxon>
        <taxon>Neoptera</taxon>
        <taxon>Paraneoptera</taxon>
        <taxon>Psocodea</taxon>
        <taxon>Troctomorpha</taxon>
        <taxon>Phthiraptera</taxon>
        <taxon>Anoplura</taxon>
        <taxon>Polyplacidae</taxon>
        <taxon>Polyplax</taxon>
    </lineage>
</organism>
<dbReference type="AlphaFoldDB" id="A0AAN8S1U4"/>